<evidence type="ECO:0000313" key="2">
    <source>
        <dbReference type="Proteomes" id="UP001165190"/>
    </source>
</evidence>
<comment type="caution">
    <text evidence="1">The sequence shown here is derived from an EMBL/GenBank/DDBJ whole genome shotgun (WGS) entry which is preliminary data.</text>
</comment>
<dbReference type="OrthoDB" id="994562at2759"/>
<keyword evidence="2" id="KW-1185">Reference proteome</keyword>
<dbReference type="PANTHER" id="PTHR11439:SF467">
    <property type="entry name" value="INTEGRASE CATALYTIC DOMAIN-CONTAINING PROTEIN"/>
    <property type="match status" value="1"/>
</dbReference>
<proteinExistence type="predicted"/>
<dbReference type="Proteomes" id="UP001165190">
    <property type="component" value="Unassembled WGS sequence"/>
</dbReference>
<dbReference type="PANTHER" id="PTHR11439">
    <property type="entry name" value="GAG-POL-RELATED RETROTRANSPOSON"/>
    <property type="match status" value="1"/>
</dbReference>
<dbReference type="AlphaFoldDB" id="A0A9W7GQC0"/>
<accession>A0A9W7GQC0</accession>
<organism evidence="1 2">
    <name type="scientific">Hibiscus trionum</name>
    <name type="common">Flower of an hour</name>
    <dbReference type="NCBI Taxonomy" id="183268"/>
    <lineage>
        <taxon>Eukaryota</taxon>
        <taxon>Viridiplantae</taxon>
        <taxon>Streptophyta</taxon>
        <taxon>Embryophyta</taxon>
        <taxon>Tracheophyta</taxon>
        <taxon>Spermatophyta</taxon>
        <taxon>Magnoliopsida</taxon>
        <taxon>eudicotyledons</taxon>
        <taxon>Gunneridae</taxon>
        <taxon>Pentapetalae</taxon>
        <taxon>rosids</taxon>
        <taxon>malvids</taxon>
        <taxon>Malvales</taxon>
        <taxon>Malvaceae</taxon>
        <taxon>Malvoideae</taxon>
        <taxon>Hibiscus</taxon>
    </lineage>
</organism>
<name>A0A9W7GQC0_HIBTR</name>
<dbReference type="CDD" id="cd09272">
    <property type="entry name" value="RNase_HI_RT_Ty1"/>
    <property type="match status" value="1"/>
</dbReference>
<reference evidence="1" key="1">
    <citation type="submission" date="2023-05" db="EMBL/GenBank/DDBJ databases">
        <title>Genome and transcriptome analyses reveal genes involved in the formation of fine ridges on petal epidermal cells in Hibiscus trionum.</title>
        <authorList>
            <person name="Koshimizu S."/>
            <person name="Masuda S."/>
            <person name="Ishii T."/>
            <person name="Shirasu K."/>
            <person name="Hoshino A."/>
            <person name="Arita M."/>
        </authorList>
    </citation>
    <scope>NUCLEOTIDE SEQUENCE</scope>
    <source>
        <strain evidence="1">Hamamatsu line</strain>
    </source>
</reference>
<sequence>MYTQVCMHPDIAYIVGMLGRYSSNPDMDHWIAAKRVMKYLQRTKYYMLTYRKLDHLEVVGYSNYDFAGCQDSRKSTSGYIYLLVGGAISWKSAKQTLVASSTMAAEFVACYEVSNHGIWLQNFVIGLHILENIERSLKLFCDNKSAVLYSNNNRSLSKSKIIDIKFLFVKERVQSERISIEHIGTNSMIADPLTKDLPPKVFHEHTAHMSVVSFEDIIV</sequence>
<gene>
    <name evidence="1" type="ORF">HRI_000048000</name>
</gene>
<evidence type="ECO:0000313" key="1">
    <source>
        <dbReference type="EMBL" id="GMI63787.1"/>
    </source>
</evidence>
<protein>
    <recommendedName>
        <fullName evidence="3">Retrovirus-related Pol polyprotein from transposon TNT 1-94</fullName>
    </recommendedName>
</protein>
<evidence type="ECO:0008006" key="3">
    <source>
        <dbReference type="Google" id="ProtNLM"/>
    </source>
</evidence>
<dbReference type="EMBL" id="BSYR01000002">
    <property type="protein sequence ID" value="GMI63787.1"/>
    <property type="molecule type" value="Genomic_DNA"/>
</dbReference>